<keyword evidence="2" id="KW-1185">Reference proteome</keyword>
<organism evidence="1 2">
    <name type="scientific">Anaerostipes caccae (strain DSM 14662 / CCUG 47493 / JCM 13470 / NCIMB 13811 / L1-92)</name>
    <dbReference type="NCBI Taxonomy" id="411490"/>
    <lineage>
        <taxon>Bacteria</taxon>
        <taxon>Bacillati</taxon>
        <taxon>Bacillota</taxon>
        <taxon>Clostridia</taxon>
        <taxon>Lachnospirales</taxon>
        <taxon>Lachnospiraceae</taxon>
        <taxon>Anaerostipes</taxon>
    </lineage>
</organism>
<evidence type="ECO:0000313" key="1">
    <source>
        <dbReference type="EMBL" id="EDR98712.1"/>
    </source>
</evidence>
<dbReference type="RefSeq" id="WP_006566270.1">
    <property type="nucleotide sequence ID" value="NZ_AP023027.1"/>
</dbReference>
<evidence type="ECO:0000313" key="2">
    <source>
        <dbReference type="Proteomes" id="UP000004935"/>
    </source>
</evidence>
<reference evidence="1" key="2">
    <citation type="submission" date="2013-11" db="EMBL/GenBank/DDBJ databases">
        <title>Draft genome sequence of Anaerostipes caccae (DSM 14662).</title>
        <authorList>
            <person name="Sudarsanam P."/>
            <person name="Ley R."/>
            <person name="Guruge J."/>
            <person name="Turnbaugh P.J."/>
            <person name="Mahowald M."/>
            <person name="Liep D."/>
            <person name="Gordon J."/>
        </authorList>
    </citation>
    <scope>NUCLEOTIDE SEQUENCE</scope>
    <source>
        <strain evidence="1">DSM 14662</strain>
    </source>
</reference>
<accession>B0MB37</accession>
<gene>
    <name evidence="1" type="ORF">ANACAC_00763</name>
</gene>
<dbReference type="Proteomes" id="UP000004935">
    <property type="component" value="Unassembled WGS sequence"/>
</dbReference>
<name>B0MB37_ANACD</name>
<dbReference type="AlphaFoldDB" id="B0MB37"/>
<protein>
    <submittedName>
        <fullName evidence="1">Uncharacterized protein</fullName>
    </submittedName>
</protein>
<dbReference type="EMBL" id="ABAX03000005">
    <property type="protein sequence ID" value="EDR98712.1"/>
    <property type="molecule type" value="Genomic_DNA"/>
</dbReference>
<comment type="caution">
    <text evidence="1">The sequence shown here is derived from an EMBL/GenBank/DDBJ whole genome shotgun (WGS) entry which is preliminary data.</text>
</comment>
<sequence length="64" mass="7170">MANIRDSDYIASIMQSVSVISSELDSRVAESVFEKYGANSVYDLNPTYLPDVFSELYAIEADLR</sequence>
<dbReference type="HOGENOM" id="CLU_2857814_0_0_9"/>
<proteinExistence type="predicted"/>
<reference evidence="1" key="1">
    <citation type="submission" date="2007-11" db="EMBL/GenBank/DDBJ databases">
        <authorList>
            <person name="Fulton L."/>
            <person name="Clifton S."/>
            <person name="Fulton B."/>
            <person name="Xu J."/>
            <person name="Minx P."/>
            <person name="Pepin K.H."/>
            <person name="Johnson M."/>
            <person name="Thiruvilangam P."/>
            <person name="Bhonagiri V."/>
            <person name="Nash W.E."/>
            <person name="Mardis E.R."/>
            <person name="Wilson R.K."/>
        </authorList>
    </citation>
    <scope>NUCLEOTIDE SEQUENCE [LARGE SCALE GENOMIC DNA]</scope>
    <source>
        <strain evidence="1">DSM 14662</strain>
    </source>
</reference>